<dbReference type="Proteomes" id="UP000193689">
    <property type="component" value="Unassembled WGS sequence"/>
</dbReference>
<reference evidence="2 3" key="1">
    <citation type="submission" date="2016-07" db="EMBL/GenBank/DDBJ databases">
        <title>Pervasive Adenine N6-methylation of Active Genes in Fungi.</title>
        <authorList>
            <consortium name="DOE Joint Genome Institute"/>
            <person name="Mondo S.J."/>
            <person name="Dannebaum R.O."/>
            <person name="Kuo R.C."/>
            <person name="Labutti K."/>
            <person name="Haridas S."/>
            <person name="Kuo A."/>
            <person name="Salamov A."/>
            <person name="Ahrendt S.R."/>
            <person name="Lipzen A."/>
            <person name="Sullivan W."/>
            <person name="Andreopoulos W.B."/>
            <person name="Clum A."/>
            <person name="Lindquist E."/>
            <person name="Daum C."/>
            <person name="Ramamoorthy G.K."/>
            <person name="Gryganskyi A."/>
            <person name="Culley D."/>
            <person name="Magnuson J.K."/>
            <person name="James T.Y."/>
            <person name="O'Malley M.A."/>
            <person name="Stajich J.E."/>
            <person name="Spatafora J.W."/>
            <person name="Visel A."/>
            <person name="Grigoriev I.V."/>
        </authorList>
    </citation>
    <scope>NUCLEOTIDE SEQUENCE [LARGE SCALE GENOMIC DNA]</scope>
    <source>
        <strain evidence="2 3">CBS 129021</strain>
    </source>
</reference>
<dbReference type="EMBL" id="MCFJ01000012">
    <property type="protein sequence ID" value="ORY60208.1"/>
    <property type="molecule type" value="Genomic_DNA"/>
</dbReference>
<dbReference type="GeneID" id="63777140"/>
<accession>A0A1Y2DLM3</accession>
<feature type="region of interest" description="Disordered" evidence="1">
    <location>
        <begin position="1"/>
        <end position="61"/>
    </location>
</feature>
<evidence type="ECO:0000313" key="3">
    <source>
        <dbReference type="Proteomes" id="UP000193689"/>
    </source>
</evidence>
<evidence type="ECO:0000256" key="1">
    <source>
        <dbReference type="SAM" id="MobiDB-lite"/>
    </source>
</evidence>
<name>A0A1Y2DLM3_9PEZI</name>
<proteinExistence type="predicted"/>
<keyword evidence="3" id="KW-1185">Reference proteome</keyword>
<feature type="compositionally biased region" description="Basic and acidic residues" evidence="1">
    <location>
        <begin position="45"/>
        <end position="61"/>
    </location>
</feature>
<dbReference type="RefSeq" id="XP_040712642.1">
    <property type="nucleotide sequence ID" value="XM_040860928.1"/>
</dbReference>
<dbReference type="InParanoid" id="A0A1Y2DLM3"/>
<gene>
    <name evidence="2" type="ORF">BCR38DRAFT_444266</name>
</gene>
<sequence>MPKTTETLRGIRNGTDEPMVDLKHNGAQDDDDRELQLPAAKRRKSTDERTRVSRACDRCKS</sequence>
<organism evidence="2 3">
    <name type="scientific">Pseudomassariella vexata</name>
    <dbReference type="NCBI Taxonomy" id="1141098"/>
    <lineage>
        <taxon>Eukaryota</taxon>
        <taxon>Fungi</taxon>
        <taxon>Dikarya</taxon>
        <taxon>Ascomycota</taxon>
        <taxon>Pezizomycotina</taxon>
        <taxon>Sordariomycetes</taxon>
        <taxon>Xylariomycetidae</taxon>
        <taxon>Amphisphaeriales</taxon>
        <taxon>Pseudomassariaceae</taxon>
        <taxon>Pseudomassariella</taxon>
    </lineage>
</organism>
<protein>
    <submittedName>
        <fullName evidence="2">Uncharacterized protein</fullName>
    </submittedName>
</protein>
<evidence type="ECO:0000313" key="2">
    <source>
        <dbReference type="EMBL" id="ORY60208.1"/>
    </source>
</evidence>
<comment type="caution">
    <text evidence="2">The sequence shown here is derived from an EMBL/GenBank/DDBJ whole genome shotgun (WGS) entry which is preliminary data.</text>
</comment>
<dbReference type="AlphaFoldDB" id="A0A1Y2DLM3"/>